<dbReference type="EMBL" id="JBHFFA010000007">
    <property type="protein sequence ID" value="KAL2611071.1"/>
    <property type="molecule type" value="Genomic_DNA"/>
</dbReference>
<proteinExistence type="inferred from homology"/>
<evidence type="ECO:0000256" key="1">
    <source>
        <dbReference type="ARBA" id="ARBA00006712"/>
    </source>
</evidence>
<feature type="repeat" description="ARM" evidence="3">
    <location>
        <begin position="43"/>
        <end position="87"/>
    </location>
</feature>
<dbReference type="InterPro" id="IPR016024">
    <property type="entry name" value="ARM-type_fold"/>
</dbReference>
<dbReference type="PANTHER" id="PTHR13387">
    <property type="entry name" value="PROTEIN HGH1 HOMOLOG"/>
    <property type="match status" value="1"/>
</dbReference>
<comment type="similarity">
    <text evidence="1">Belongs to the HGH1 family.</text>
</comment>
<keyword evidence="7" id="KW-1185">Reference proteome</keyword>
<comment type="caution">
    <text evidence="6">The sequence shown here is derived from an EMBL/GenBank/DDBJ whole genome shotgun (WGS) entry which is preliminary data.</text>
</comment>
<name>A0ABD1XT10_9MARC</name>
<evidence type="ECO:0000256" key="3">
    <source>
        <dbReference type="PROSITE-ProRule" id="PRU00259"/>
    </source>
</evidence>
<reference evidence="6 7" key="1">
    <citation type="submission" date="2024-09" db="EMBL/GenBank/DDBJ databases">
        <title>Chromosome-scale assembly of Riccia fluitans.</title>
        <authorList>
            <person name="Paukszto L."/>
            <person name="Sawicki J."/>
            <person name="Karawczyk K."/>
            <person name="Piernik-Szablinska J."/>
            <person name="Szczecinska M."/>
            <person name="Mazdziarz M."/>
        </authorList>
    </citation>
    <scope>NUCLEOTIDE SEQUENCE [LARGE SCALE GENOMIC DNA]</scope>
    <source>
        <strain evidence="6">Rf_01</strain>
        <tissue evidence="6">Aerial parts of the thallus</tissue>
    </source>
</reference>
<evidence type="ECO:0000259" key="5">
    <source>
        <dbReference type="Pfam" id="PF04064"/>
    </source>
</evidence>
<dbReference type="PANTHER" id="PTHR13387:SF9">
    <property type="entry name" value="PROTEIN HGH1 HOMOLOG"/>
    <property type="match status" value="1"/>
</dbReference>
<accession>A0ABD1XT10</accession>
<dbReference type="InterPro" id="IPR000225">
    <property type="entry name" value="Armadillo"/>
</dbReference>
<dbReference type="SUPFAM" id="SSF48371">
    <property type="entry name" value="ARM repeat"/>
    <property type="match status" value="1"/>
</dbReference>
<dbReference type="Pfam" id="PF04063">
    <property type="entry name" value="DUF383"/>
    <property type="match status" value="1"/>
</dbReference>
<protein>
    <recommendedName>
        <fullName evidence="2">Protein HGH1 homolog</fullName>
    </recommendedName>
</protein>
<feature type="domain" description="Protein HGH1 N-terminal" evidence="4">
    <location>
        <begin position="101"/>
        <end position="270"/>
    </location>
</feature>
<dbReference type="Proteomes" id="UP001605036">
    <property type="component" value="Unassembled WGS sequence"/>
</dbReference>
<evidence type="ECO:0000313" key="6">
    <source>
        <dbReference type="EMBL" id="KAL2611071.1"/>
    </source>
</evidence>
<dbReference type="Gene3D" id="1.25.10.10">
    <property type="entry name" value="Leucine-rich Repeat Variant"/>
    <property type="match status" value="1"/>
</dbReference>
<dbReference type="PROSITE" id="PS50176">
    <property type="entry name" value="ARM_REPEAT"/>
    <property type="match status" value="1"/>
</dbReference>
<dbReference type="Pfam" id="PF04064">
    <property type="entry name" value="DUF384"/>
    <property type="match status" value="1"/>
</dbReference>
<dbReference type="InterPro" id="IPR039717">
    <property type="entry name" value="Hgh1"/>
</dbReference>
<sequence>MASDLDDLVGFLASPSPQLKKAAVDIVQGLTGSEDGIRVLTSKSSQLFVPLLNLINDPQEIAQPAAEALVNLSQENSSVDDFLKAGAVEKVMELVGKPGCCINRLLIMMLVNLTQVESGAKRLLQEGDEKLAGLHVSRLVRFFCRFSGNEEGQDAFEHVAAILVNITRHVSGRKLILDQSRGLFKQILPQIDSRSLIRRQGVAGTVRNCCFEAEDDLPSLLLASSFLWPALLLPLAGKRAYREEDTSKMPLELATPLSFERDAEEDPQVRIEAADALYLIALQEGGRRAIWNVNGPRILQVGYEDEEDPKVMEAYERLGSLFVQESLDVEEGGFVQESS</sequence>
<dbReference type="InterPro" id="IPR007206">
    <property type="entry name" value="Protein_HGH1_C"/>
</dbReference>
<evidence type="ECO:0000313" key="7">
    <source>
        <dbReference type="Proteomes" id="UP001605036"/>
    </source>
</evidence>
<organism evidence="6 7">
    <name type="scientific">Riccia fluitans</name>
    <dbReference type="NCBI Taxonomy" id="41844"/>
    <lineage>
        <taxon>Eukaryota</taxon>
        <taxon>Viridiplantae</taxon>
        <taxon>Streptophyta</taxon>
        <taxon>Embryophyta</taxon>
        <taxon>Marchantiophyta</taxon>
        <taxon>Marchantiopsida</taxon>
        <taxon>Marchantiidae</taxon>
        <taxon>Marchantiales</taxon>
        <taxon>Ricciaceae</taxon>
        <taxon>Riccia</taxon>
    </lineage>
</organism>
<evidence type="ECO:0000256" key="2">
    <source>
        <dbReference type="ARBA" id="ARBA00014076"/>
    </source>
</evidence>
<feature type="domain" description="Protein HGH1 C-terminal" evidence="5">
    <location>
        <begin position="276"/>
        <end position="325"/>
    </location>
</feature>
<dbReference type="InterPro" id="IPR011989">
    <property type="entry name" value="ARM-like"/>
</dbReference>
<dbReference type="InterPro" id="IPR007205">
    <property type="entry name" value="Protein_HGH1_N"/>
</dbReference>
<dbReference type="AlphaFoldDB" id="A0ABD1XT10"/>
<evidence type="ECO:0000259" key="4">
    <source>
        <dbReference type="Pfam" id="PF04063"/>
    </source>
</evidence>
<gene>
    <name evidence="6" type="ORF">R1flu_022763</name>
</gene>